<sequence length="62" mass="7350">MENEEVQRLTNYLFAGGVMALATAAWRSDDSTEERWLGEGRYQEEREILERRISRERNFGIL</sequence>
<dbReference type="Proteomes" id="UP000030645">
    <property type="component" value="Unassembled WGS sequence"/>
</dbReference>
<proteinExistence type="predicted"/>
<dbReference type="AlphaFoldDB" id="W9RBR7"/>
<dbReference type="EMBL" id="KE344491">
    <property type="protein sequence ID" value="EXB63654.1"/>
    <property type="molecule type" value="Genomic_DNA"/>
</dbReference>
<name>W9RBR7_9ROSA</name>
<keyword evidence="2" id="KW-1185">Reference proteome</keyword>
<evidence type="ECO:0000313" key="1">
    <source>
        <dbReference type="EMBL" id="EXB63654.1"/>
    </source>
</evidence>
<evidence type="ECO:0000313" key="2">
    <source>
        <dbReference type="Proteomes" id="UP000030645"/>
    </source>
</evidence>
<protein>
    <submittedName>
        <fullName evidence="1">Uncharacterized protein</fullName>
    </submittedName>
</protein>
<organism evidence="1 2">
    <name type="scientific">Morus notabilis</name>
    <dbReference type="NCBI Taxonomy" id="981085"/>
    <lineage>
        <taxon>Eukaryota</taxon>
        <taxon>Viridiplantae</taxon>
        <taxon>Streptophyta</taxon>
        <taxon>Embryophyta</taxon>
        <taxon>Tracheophyta</taxon>
        <taxon>Spermatophyta</taxon>
        <taxon>Magnoliopsida</taxon>
        <taxon>eudicotyledons</taxon>
        <taxon>Gunneridae</taxon>
        <taxon>Pentapetalae</taxon>
        <taxon>rosids</taxon>
        <taxon>fabids</taxon>
        <taxon>Rosales</taxon>
        <taxon>Moraceae</taxon>
        <taxon>Moreae</taxon>
        <taxon>Morus</taxon>
    </lineage>
</organism>
<accession>W9RBR7</accession>
<reference evidence="2" key="1">
    <citation type="submission" date="2013-01" db="EMBL/GenBank/DDBJ databases">
        <title>Draft Genome Sequence of a Mulberry Tree, Morus notabilis C.K. Schneid.</title>
        <authorList>
            <person name="He N."/>
            <person name="Zhao S."/>
        </authorList>
    </citation>
    <scope>NUCLEOTIDE SEQUENCE</scope>
</reference>
<gene>
    <name evidence="1" type="ORF">L484_026996</name>
</gene>